<name>A0A6M3KYZ9_9ZZZZ</name>
<evidence type="ECO:0000313" key="1">
    <source>
        <dbReference type="EMBL" id="QJA86922.1"/>
    </source>
</evidence>
<protein>
    <submittedName>
        <fullName evidence="1">Uncharacterized protein</fullName>
    </submittedName>
</protein>
<accession>A0A6M3KYZ9</accession>
<dbReference type="EMBL" id="MT142669">
    <property type="protein sequence ID" value="QJA86922.1"/>
    <property type="molecule type" value="Genomic_DNA"/>
</dbReference>
<proteinExistence type="predicted"/>
<dbReference type="AlphaFoldDB" id="A0A6M3KYZ9"/>
<gene>
    <name evidence="1" type="ORF">MM415B03093_0004</name>
</gene>
<sequence length="120" mass="13561">MTNITPEMQEQLARAVGFRRQTLEDLPPKFRHEGNLGWVCPDNSTGHTLPDLTDPTNWFKWVAPKLLSENSSSFDLYVFLGGAIVKVREHGKTVAVTDEELPGHALFLAARELLCKEERE</sequence>
<reference evidence="1" key="1">
    <citation type="submission" date="2020-03" db="EMBL/GenBank/DDBJ databases">
        <title>The deep terrestrial virosphere.</title>
        <authorList>
            <person name="Holmfeldt K."/>
            <person name="Nilsson E."/>
            <person name="Simone D."/>
            <person name="Lopez-Fernandez M."/>
            <person name="Wu X."/>
            <person name="de Brujin I."/>
            <person name="Lundin D."/>
            <person name="Andersson A."/>
            <person name="Bertilsson S."/>
            <person name="Dopson M."/>
        </authorList>
    </citation>
    <scope>NUCLEOTIDE SEQUENCE</scope>
    <source>
        <strain evidence="1">MM415B03093</strain>
    </source>
</reference>
<organism evidence="1">
    <name type="scientific">viral metagenome</name>
    <dbReference type="NCBI Taxonomy" id="1070528"/>
    <lineage>
        <taxon>unclassified sequences</taxon>
        <taxon>metagenomes</taxon>
        <taxon>organismal metagenomes</taxon>
    </lineage>
</organism>